<dbReference type="SMART" id="SM00735">
    <property type="entry name" value="ZM"/>
    <property type="match status" value="1"/>
</dbReference>
<comment type="caution">
    <text evidence="3">The sequence shown here is derived from an EMBL/GenBank/DDBJ whole genome shotgun (WGS) entry which is preliminary data.</text>
</comment>
<gene>
    <name evidence="3" type="ORF">KUTeg_003995</name>
</gene>
<dbReference type="InterPro" id="IPR006643">
    <property type="entry name" value="Zasp-like_motif"/>
</dbReference>
<evidence type="ECO:0000313" key="4">
    <source>
        <dbReference type="Proteomes" id="UP001217089"/>
    </source>
</evidence>
<protein>
    <recommendedName>
        <fullName evidence="2">Zasp-like motif domain-containing protein</fullName>
    </recommendedName>
</protein>
<sequence length="166" mass="18037">MTIIRAGNDMLFIVAKGAAYGWNPTAPAPASQPITVKTTHVIKPQPSPPVARQQVKTTHVIKPQQSPPVARQQPSPPEARQQVKTKHIIKPQPSPPVARQQPGGIQRGPSRPTVKIPKPQPKAAVPNVVHAQYNSPMGLYSAENIADSYAMQTRGIQKEMQGEFVK</sequence>
<name>A0ABQ9FNM2_TEGGR</name>
<feature type="region of interest" description="Disordered" evidence="1">
    <location>
        <begin position="40"/>
        <end position="123"/>
    </location>
</feature>
<feature type="domain" description="Zasp-like motif" evidence="2">
    <location>
        <begin position="127"/>
        <end position="152"/>
    </location>
</feature>
<dbReference type="Pfam" id="PF15936">
    <property type="entry name" value="DUF4749"/>
    <property type="match status" value="1"/>
</dbReference>
<reference evidence="3 4" key="1">
    <citation type="submission" date="2022-12" db="EMBL/GenBank/DDBJ databases">
        <title>Chromosome-level genome of Tegillarca granosa.</title>
        <authorList>
            <person name="Kim J."/>
        </authorList>
    </citation>
    <scope>NUCLEOTIDE SEQUENCE [LARGE SCALE GENOMIC DNA]</scope>
    <source>
        <strain evidence="3">Teg-2019</strain>
        <tissue evidence="3">Adductor muscle</tissue>
    </source>
</reference>
<dbReference type="Proteomes" id="UP001217089">
    <property type="component" value="Unassembled WGS sequence"/>
</dbReference>
<evidence type="ECO:0000259" key="2">
    <source>
        <dbReference type="SMART" id="SM00735"/>
    </source>
</evidence>
<evidence type="ECO:0000256" key="1">
    <source>
        <dbReference type="SAM" id="MobiDB-lite"/>
    </source>
</evidence>
<dbReference type="InterPro" id="IPR031847">
    <property type="entry name" value="PDLI1-4/Zasp-like_mid"/>
</dbReference>
<proteinExistence type="predicted"/>
<evidence type="ECO:0000313" key="3">
    <source>
        <dbReference type="EMBL" id="KAJ8318904.1"/>
    </source>
</evidence>
<keyword evidence="4" id="KW-1185">Reference proteome</keyword>
<dbReference type="EMBL" id="JARBDR010000214">
    <property type="protein sequence ID" value="KAJ8318904.1"/>
    <property type="molecule type" value="Genomic_DNA"/>
</dbReference>
<organism evidence="3 4">
    <name type="scientific">Tegillarca granosa</name>
    <name type="common">Malaysian cockle</name>
    <name type="synonym">Anadara granosa</name>
    <dbReference type="NCBI Taxonomy" id="220873"/>
    <lineage>
        <taxon>Eukaryota</taxon>
        <taxon>Metazoa</taxon>
        <taxon>Spiralia</taxon>
        <taxon>Lophotrochozoa</taxon>
        <taxon>Mollusca</taxon>
        <taxon>Bivalvia</taxon>
        <taxon>Autobranchia</taxon>
        <taxon>Pteriomorphia</taxon>
        <taxon>Arcoida</taxon>
        <taxon>Arcoidea</taxon>
        <taxon>Arcidae</taxon>
        <taxon>Tegillarca</taxon>
    </lineage>
</organism>
<accession>A0ABQ9FNM2</accession>